<dbReference type="InterPro" id="IPR052911">
    <property type="entry name" value="Corrinoid_activation_enz"/>
</dbReference>
<dbReference type="GO" id="GO:0032259">
    <property type="term" value="P:methylation"/>
    <property type="evidence" value="ECO:0007669"/>
    <property type="project" value="UniProtKB-KW"/>
</dbReference>
<dbReference type="PANTHER" id="PTHR42895:SF2">
    <property type="entry name" value="IRON-SULFUR CLUSTER PROTEIN"/>
    <property type="match status" value="1"/>
</dbReference>
<dbReference type="InterPro" id="IPR027980">
    <property type="entry name" value="RACo_C"/>
</dbReference>
<evidence type="ECO:0000313" key="2">
    <source>
        <dbReference type="EMBL" id="QDR79251.1"/>
    </source>
</evidence>
<dbReference type="EMBL" id="CP036259">
    <property type="protein sequence ID" value="QDR79251.1"/>
    <property type="molecule type" value="Genomic_DNA"/>
</dbReference>
<dbReference type="InterPro" id="IPR036010">
    <property type="entry name" value="2Fe-2S_ferredoxin-like_sf"/>
</dbReference>
<gene>
    <name evidence="2" type="ORF">SPTER_05240</name>
</gene>
<dbReference type="InterPro" id="IPR012675">
    <property type="entry name" value="Beta-grasp_dom_sf"/>
</dbReference>
<dbReference type="Pfam" id="PF00111">
    <property type="entry name" value="Fer2"/>
    <property type="match status" value="1"/>
</dbReference>
<accession>A0A517DPF5</accession>
<dbReference type="Gene3D" id="3.10.20.30">
    <property type="match status" value="1"/>
</dbReference>
<dbReference type="AlphaFoldDB" id="A0A517DPF5"/>
<dbReference type="Pfam" id="PF17651">
    <property type="entry name" value="Raco_middle"/>
    <property type="match status" value="1"/>
</dbReference>
<reference evidence="2 3" key="1">
    <citation type="submission" date="2019-02" db="EMBL/GenBank/DDBJ databases">
        <title>Closed genome of Sporomusa termitida DSM 4440.</title>
        <authorList>
            <person name="Poehlein A."/>
            <person name="Daniel R."/>
        </authorList>
    </citation>
    <scope>NUCLEOTIDE SEQUENCE [LARGE SCALE GENOMIC DNA]</scope>
    <source>
        <strain evidence="2 3">DSM 4440</strain>
    </source>
</reference>
<feature type="domain" description="2Fe-2S ferredoxin-type" evidence="1">
    <location>
        <begin position="2"/>
        <end position="113"/>
    </location>
</feature>
<keyword evidence="2" id="KW-0808">Transferase</keyword>
<dbReference type="KEGG" id="sted:SPTER_05240"/>
<dbReference type="GO" id="GO:0051536">
    <property type="term" value="F:iron-sulfur cluster binding"/>
    <property type="evidence" value="ECO:0007669"/>
    <property type="project" value="InterPro"/>
</dbReference>
<dbReference type="PROSITE" id="PS51085">
    <property type="entry name" value="2FE2S_FER_2"/>
    <property type="match status" value="1"/>
</dbReference>
<dbReference type="PANTHER" id="PTHR42895">
    <property type="entry name" value="IRON-SULFUR CLUSTER-BINDING PROTEIN-RELATED"/>
    <property type="match status" value="1"/>
</dbReference>
<dbReference type="RefSeq" id="WP_246105450.1">
    <property type="nucleotide sequence ID" value="NZ_CP036259.1"/>
</dbReference>
<dbReference type="Proteomes" id="UP000320776">
    <property type="component" value="Chromosome"/>
</dbReference>
<keyword evidence="2" id="KW-0489">Methyltransferase</keyword>
<sequence length="580" mass="60667">MALLRFWQETGQADAVPVSYELPGNITILAAARAAGVLVESPCNGAGTCGKCKVRIPAASRSALRSLAGCRHPLTTEEVSQGIFLGCMTEIQAQSVPSADPFIDIFIIERQDTANVQILSQGRQLDIALDPLIRKQYIPDTAMTEVLSGPLLLGTEPGDSTGVARGLVVDIGTTTLVAALFDLTTGRELASVSALNPQSLHAQDVLSRIKLGATAEGLSVLHTDIISAINSLIGQLAHDTAISPNTIYEVVFSGNTCMLHLAMAADPASLGKYPYTPLLWGDSYHAASEVGLAAAPFAQVYLPPVMSAYVGADITAGILAADLANLTGTTLFVDIGTNGEMALAVNGRLSVTSTAAGPAFEGMNITCGMRAAPGAIEKFTVEPDGTVVLKTIADSPAVGICGSGLLDIVGELVRTKIINKTGRFAGLETNAAHPLQQRLQKENGKTAFTIHQSVYLSQKDIRQVQLAKGAIRAGIECLLNANGLVPADVDRVFIAGSFGFHLNADSLINIGMLPNQFQGRISFLGNTAKTGGQALLLNQGARQAVAALIKKVAVVELATYSDFDKTFVSCLNFQGGIANE</sequence>
<protein>
    <submittedName>
        <fullName evidence="2">Methylamine methyltransferase corrinoid protein reductive activase</fullName>
    </submittedName>
</protein>
<organism evidence="2 3">
    <name type="scientific">Sporomusa termitida</name>
    <dbReference type="NCBI Taxonomy" id="2377"/>
    <lineage>
        <taxon>Bacteria</taxon>
        <taxon>Bacillati</taxon>
        <taxon>Bacillota</taxon>
        <taxon>Negativicutes</taxon>
        <taxon>Selenomonadales</taxon>
        <taxon>Sporomusaceae</taxon>
        <taxon>Sporomusa</taxon>
    </lineage>
</organism>
<dbReference type="InterPro" id="IPR041414">
    <property type="entry name" value="Raco-like_middle"/>
</dbReference>
<dbReference type="Gene3D" id="3.30.420.480">
    <property type="entry name" value="Domain of unknown function (DUF4445)"/>
    <property type="match status" value="1"/>
</dbReference>
<keyword evidence="3" id="KW-1185">Reference proteome</keyword>
<dbReference type="InterPro" id="IPR001041">
    <property type="entry name" value="2Fe-2S_ferredoxin-type"/>
</dbReference>
<proteinExistence type="predicted"/>
<dbReference type="GO" id="GO:0008168">
    <property type="term" value="F:methyltransferase activity"/>
    <property type="evidence" value="ECO:0007669"/>
    <property type="project" value="UniProtKB-KW"/>
</dbReference>
<dbReference type="CDD" id="cd00207">
    <property type="entry name" value="fer2"/>
    <property type="match status" value="1"/>
</dbReference>
<name>A0A517DPF5_9FIRM</name>
<dbReference type="Pfam" id="PF14574">
    <property type="entry name" value="RACo_C_ter"/>
    <property type="match status" value="1"/>
</dbReference>
<dbReference type="InterPro" id="IPR042259">
    <property type="entry name" value="Raco-like_middle_sf"/>
</dbReference>
<evidence type="ECO:0000259" key="1">
    <source>
        <dbReference type="PROSITE" id="PS51085"/>
    </source>
</evidence>
<dbReference type="SUPFAM" id="SSF54292">
    <property type="entry name" value="2Fe-2S ferredoxin-like"/>
    <property type="match status" value="1"/>
</dbReference>
<evidence type="ECO:0000313" key="3">
    <source>
        <dbReference type="Proteomes" id="UP000320776"/>
    </source>
</evidence>